<dbReference type="InterPro" id="IPR036812">
    <property type="entry name" value="NAD(P)_OxRdtase_dom_sf"/>
</dbReference>
<proteinExistence type="predicted"/>
<keyword evidence="4" id="KW-1185">Reference proteome</keyword>
<sequence length="332" mass="36046">MMKRRLGSSVVNPIGLGCMSLSHAYGEPPSPADGARLLNAALDLGYDHLDTAALYGFGTNERLIGEAIAHRRADYFLASKCGMTGVDGTRVIDGRPETLRRTIEESLTRLKTDRIDLYYLHRWDRSVPIEDSVGELGRMVDAGKILAIGLSEVSAATLRRARAVHPIAAVQNEYSLWSRNVELGVLEATRELGATLVAFSPVARGFLAGGVASPGALVERDIRRGMPRFQPGNFERNLALLQILRDQADALHLTPAQLCLRWLLTRGEHIVTIPGTTSRAHLEENLGVTDAALPPECEAALETAFAPSRISGPRYPAATQAEIDTEEFGEAD</sequence>
<accession>A0ABV0B9A9</accession>
<dbReference type="PROSITE" id="PS51257">
    <property type="entry name" value="PROKAR_LIPOPROTEIN"/>
    <property type="match status" value="1"/>
</dbReference>
<name>A0ABV0B9A9_9SPHN</name>
<organism evidence="3 4">
    <name type="scientific">Sphingomonas rustica</name>
    <dbReference type="NCBI Taxonomy" id="3103142"/>
    <lineage>
        <taxon>Bacteria</taxon>
        <taxon>Pseudomonadati</taxon>
        <taxon>Pseudomonadota</taxon>
        <taxon>Alphaproteobacteria</taxon>
        <taxon>Sphingomonadales</taxon>
        <taxon>Sphingomonadaceae</taxon>
        <taxon>Sphingomonas</taxon>
    </lineage>
</organism>
<dbReference type="PRINTS" id="PR00069">
    <property type="entry name" value="ALDKETRDTASE"/>
</dbReference>
<evidence type="ECO:0000256" key="1">
    <source>
        <dbReference type="ARBA" id="ARBA00023002"/>
    </source>
</evidence>
<dbReference type="Pfam" id="PF00248">
    <property type="entry name" value="Aldo_ket_red"/>
    <property type="match status" value="1"/>
</dbReference>
<dbReference type="RefSeq" id="WP_346246479.1">
    <property type="nucleotide sequence ID" value="NZ_JBDIZK010000005.1"/>
</dbReference>
<dbReference type="InterPro" id="IPR020471">
    <property type="entry name" value="AKR"/>
</dbReference>
<dbReference type="Gene3D" id="3.20.20.100">
    <property type="entry name" value="NADP-dependent oxidoreductase domain"/>
    <property type="match status" value="1"/>
</dbReference>
<feature type="domain" description="NADP-dependent oxidoreductase" evidence="2">
    <location>
        <begin position="13"/>
        <end position="296"/>
    </location>
</feature>
<evidence type="ECO:0000313" key="3">
    <source>
        <dbReference type="EMBL" id="MEN3747481.1"/>
    </source>
</evidence>
<keyword evidence="1" id="KW-0560">Oxidoreductase</keyword>
<gene>
    <name evidence="3" type="ORF">TPR58_09900</name>
</gene>
<dbReference type="SUPFAM" id="SSF51430">
    <property type="entry name" value="NAD(P)-linked oxidoreductase"/>
    <property type="match status" value="1"/>
</dbReference>
<comment type="caution">
    <text evidence="3">The sequence shown here is derived from an EMBL/GenBank/DDBJ whole genome shotgun (WGS) entry which is preliminary data.</text>
</comment>
<reference evidence="3 4" key="1">
    <citation type="submission" date="2024-05" db="EMBL/GenBank/DDBJ databases">
        <title>Sphingomonas sp. HF-S3 16S ribosomal RNA gene Genome sequencing and assembly.</title>
        <authorList>
            <person name="Lee H."/>
        </authorList>
    </citation>
    <scope>NUCLEOTIDE SEQUENCE [LARGE SCALE GENOMIC DNA]</scope>
    <source>
        <strain evidence="3 4">HF-S3</strain>
    </source>
</reference>
<dbReference type="PANTHER" id="PTHR43625:SF40">
    <property type="entry name" value="ALDO-KETO REDUCTASE YAKC [NADP(+)]"/>
    <property type="match status" value="1"/>
</dbReference>
<evidence type="ECO:0000313" key="4">
    <source>
        <dbReference type="Proteomes" id="UP001427805"/>
    </source>
</evidence>
<evidence type="ECO:0000259" key="2">
    <source>
        <dbReference type="Pfam" id="PF00248"/>
    </source>
</evidence>
<dbReference type="InterPro" id="IPR023210">
    <property type="entry name" value="NADP_OxRdtase_dom"/>
</dbReference>
<dbReference type="EMBL" id="JBDIZK010000005">
    <property type="protein sequence ID" value="MEN3747481.1"/>
    <property type="molecule type" value="Genomic_DNA"/>
</dbReference>
<dbReference type="Proteomes" id="UP001427805">
    <property type="component" value="Unassembled WGS sequence"/>
</dbReference>
<dbReference type="PANTHER" id="PTHR43625">
    <property type="entry name" value="AFLATOXIN B1 ALDEHYDE REDUCTASE"/>
    <property type="match status" value="1"/>
</dbReference>
<dbReference type="InterPro" id="IPR050791">
    <property type="entry name" value="Aldo-Keto_reductase"/>
</dbReference>
<protein>
    <submittedName>
        <fullName evidence="3">Aldo/keto reductase</fullName>
    </submittedName>
</protein>